<evidence type="ECO:0000256" key="1">
    <source>
        <dbReference type="ARBA" id="ARBA00022723"/>
    </source>
</evidence>
<dbReference type="GO" id="GO:0046872">
    <property type="term" value="F:metal ion binding"/>
    <property type="evidence" value="ECO:0007669"/>
    <property type="project" value="UniProtKB-KW"/>
</dbReference>
<dbReference type="OrthoDB" id="9801832at2"/>
<sequence length="67" mass="6782">MTEQIFSVEGMTCGGCVASVERAILRVVPQARVTVELDSGRVGVTPPGDALAICDAVEAAGFGCKAA</sequence>
<dbReference type="EMBL" id="BJZO01000043">
    <property type="protein sequence ID" value="GEO81644.1"/>
    <property type="molecule type" value="Genomic_DNA"/>
</dbReference>
<name>A0A512H867_9PROT</name>
<dbReference type="AlphaFoldDB" id="A0A512H867"/>
<evidence type="ECO:0000313" key="3">
    <source>
        <dbReference type="EMBL" id="GEO81644.1"/>
    </source>
</evidence>
<gene>
    <name evidence="3" type="ORF">ROR02_17750</name>
</gene>
<protein>
    <recommendedName>
        <fullName evidence="2">HMA domain-containing protein</fullName>
    </recommendedName>
</protein>
<dbReference type="RefSeq" id="WP_147163677.1">
    <property type="nucleotide sequence ID" value="NZ_BJZO01000043.1"/>
</dbReference>
<accession>A0A512H867</accession>
<dbReference type="Gene3D" id="3.30.70.100">
    <property type="match status" value="1"/>
</dbReference>
<reference evidence="3 4" key="1">
    <citation type="submission" date="2019-07" db="EMBL/GenBank/DDBJ databases">
        <title>Whole genome shotgun sequence of Rhodospirillum oryzae NBRC 107573.</title>
        <authorList>
            <person name="Hosoyama A."/>
            <person name="Uohara A."/>
            <person name="Ohji S."/>
            <person name="Ichikawa N."/>
        </authorList>
    </citation>
    <scope>NUCLEOTIDE SEQUENCE [LARGE SCALE GENOMIC DNA]</scope>
    <source>
        <strain evidence="3 4">NBRC 107573</strain>
    </source>
</reference>
<dbReference type="InterPro" id="IPR006121">
    <property type="entry name" value="HMA_dom"/>
</dbReference>
<keyword evidence="4" id="KW-1185">Reference proteome</keyword>
<dbReference type="CDD" id="cd00371">
    <property type="entry name" value="HMA"/>
    <property type="match status" value="1"/>
</dbReference>
<dbReference type="InterPro" id="IPR036163">
    <property type="entry name" value="HMA_dom_sf"/>
</dbReference>
<dbReference type="PROSITE" id="PS50846">
    <property type="entry name" value="HMA_2"/>
    <property type="match status" value="1"/>
</dbReference>
<evidence type="ECO:0000313" key="4">
    <source>
        <dbReference type="Proteomes" id="UP000321567"/>
    </source>
</evidence>
<keyword evidence="1" id="KW-0479">Metal-binding</keyword>
<dbReference type="Pfam" id="PF00403">
    <property type="entry name" value="HMA"/>
    <property type="match status" value="1"/>
</dbReference>
<comment type="caution">
    <text evidence="3">The sequence shown here is derived from an EMBL/GenBank/DDBJ whole genome shotgun (WGS) entry which is preliminary data.</text>
</comment>
<evidence type="ECO:0000259" key="2">
    <source>
        <dbReference type="PROSITE" id="PS50846"/>
    </source>
</evidence>
<organism evidence="3 4">
    <name type="scientific">Pararhodospirillum oryzae</name>
    <dbReference type="NCBI Taxonomy" id="478448"/>
    <lineage>
        <taxon>Bacteria</taxon>
        <taxon>Pseudomonadati</taxon>
        <taxon>Pseudomonadota</taxon>
        <taxon>Alphaproteobacteria</taxon>
        <taxon>Rhodospirillales</taxon>
        <taxon>Rhodospirillaceae</taxon>
        <taxon>Pararhodospirillum</taxon>
    </lineage>
</organism>
<dbReference type="SUPFAM" id="SSF55008">
    <property type="entry name" value="HMA, heavy metal-associated domain"/>
    <property type="match status" value="1"/>
</dbReference>
<dbReference type="PROSITE" id="PS01047">
    <property type="entry name" value="HMA_1"/>
    <property type="match status" value="1"/>
</dbReference>
<dbReference type="InterPro" id="IPR017969">
    <property type="entry name" value="Heavy-metal-associated_CS"/>
</dbReference>
<dbReference type="Proteomes" id="UP000321567">
    <property type="component" value="Unassembled WGS sequence"/>
</dbReference>
<feature type="domain" description="HMA" evidence="2">
    <location>
        <begin position="2"/>
        <end position="65"/>
    </location>
</feature>
<proteinExistence type="predicted"/>